<accession>M3JTM0</accession>
<dbReference type="HOGENOM" id="CLU_502466_0_0_1"/>
<dbReference type="AlphaFoldDB" id="M3JTM0"/>
<evidence type="ECO:0000313" key="2">
    <source>
        <dbReference type="Proteomes" id="UP000011777"/>
    </source>
</evidence>
<dbReference type="EMBL" id="AOGT01002084">
    <property type="protein sequence ID" value="EMG46200.1"/>
    <property type="molecule type" value="Genomic_DNA"/>
</dbReference>
<protein>
    <submittedName>
        <fullName evidence="1">Uncharacterized protein</fullName>
    </submittedName>
</protein>
<proteinExistence type="predicted"/>
<sequence>MTSFSQIENDDTFSLISLNEELQEYGGADQERLQTVYTDLRELFIRHDYNGILLYLPKLTNISCLTPIIHLIIGCAMIRVGRSNSGFTELALAIRFAMSSEVQVKYLTVLAVMFVENNDKESFQGCLCEILDISRIHIESDESFELMKTGLLELEKKLFVKLDMVKNHPVTCKSFPDQIMELNRLKKYFDKETFSGKCQLIVNKIMGVEFLLEKWNKDGKPPKIDPLKYLLEAILAGGPEIAYAKLIGIQPMLNQYMRSLENTENGTTIPKSRSVSLFHKRSSDITAKTESSAQYIPTPTKIAIINSFICMLRCQYQDASLQLNQCVMDVKDETQLQLKLWMHYCQMKESTSTKKDLLNMIMNLEKVDKNCAMKYYIMAKVYQKLYYLDNSFKHRKRINGFFRIAPYKDYMELSIKSYITAITLSPTDDLYIPQMYEEIIALLVSSSVDIRIVTFFVLLRNYFANIAQYNYLHIPELLDDYTCPENATLIEDVNRQLNHSGGGEIEKIKEFYIVSAWINEYKKEHEMTPELTFYYATLFARQ</sequence>
<organism evidence="1 2">
    <name type="scientific">Candida maltosa (strain Xu316)</name>
    <name type="common">Yeast</name>
    <dbReference type="NCBI Taxonomy" id="1245528"/>
    <lineage>
        <taxon>Eukaryota</taxon>
        <taxon>Fungi</taxon>
        <taxon>Dikarya</taxon>
        <taxon>Ascomycota</taxon>
        <taxon>Saccharomycotina</taxon>
        <taxon>Pichiomycetes</taxon>
        <taxon>Debaryomycetaceae</taxon>
        <taxon>Candida/Lodderomyces clade</taxon>
        <taxon>Candida</taxon>
    </lineage>
</organism>
<keyword evidence="2" id="KW-1185">Reference proteome</keyword>
<name>M3JTM0_CANMX</name>
<dbReference type="OMA" id="TIRCCAM"/>
<reference evidence="1 2" key="1">
    <citation type="submission" date="2013-02" db="EMBL/GenBank/DDBJ databases">
        <title>Genome sequence of Candida maltosa Xu316, a potential industrial strain for xylitol and ethanol production.</title>
        <authorList>
            <person name="Yu J."/>
            <person name="Wang Q."/>
            <person name="Geng X."/>
            <person name="Bao W."/>
            <person name="He P."/>
            <person name="Cai J."/>
        </authorList>
    </citation>
    <scope>NUCLEOTIDE SEQUENCE [LARGE SCALE GENOMIC DNA]</scope>
    <source>
        <strain evidence="2">Xu316</strain>
    </source>
</reference>
<gene>
    <name evidence="1" type="ORF">G210_3567</name>
</gene>
<dbReference type="OrthoDB" id="4065753at2759"/>
<evidence type="ECO:0000313" key="1">
    <source>
        <dbReference type="EMBL" id="EMG46200.1"/>
    </source>
</evidence>
<dbReference type="Proteomes" id="UP000011777">
    <property type="component" value="Unassembled WGS sequence"/>
</dbReference>
<comment type="caution">
    <text evidence="1">The sequence shown here is derived from an EMBL/GenBank/DDBJ whole genome shotgun (WGS) entry which is preliminary data.</text>
</comment>